<accession>A0A0D3ISP7</accession>
<feature type="region of interest" description="Disordered" evidence="1">
    <location>
        <begin position="264"/>
        <end position="283"/>
    </location>
</feature>
<dbReference type="HOGENOM" id="CLU_984940_0_0_1"/>
<dbReference type="PaxDb" id="2903-EOD14282"/>
<keyword evidence="3" id="KW-1185">Reference proteome</keyword>
<dbReference type="GeneID" id="17260427"/>
<evidence type="ECO:0000313" key="3">
    <source>
        <dbReference type="Proteomes" id="UP000013827"/>
    </source>
</evidence>
<feature type="region of interest" description="Disordered" evidence="1">
    <location>
        <begin position="169"/>
        <end position="194"/>
    </location>
</feature>
<sequence>MSLCAVLGVSALPPTLDYTPVLRALRKPPDTVAVMVRLLQRDDAPLSDTELREYSEQLRLAGASAIVLKGDARALDVLLEEQAGSAGEYPGPCPVLFEAAGSSGVAGCRAQALVARSGTVAAGAAEASSLPLVPLAATAAELQEALATPSPLILSSAAAWAELPAPGASDGARADAAAGEAEGSRGEAGSGERARELRGAGCAGVVIDFDPRSSLCGPEGVLRPLLSKRSSAFGSLGLSLGMGMSATVASDSYWITKQMKEAKASQRRAALSSGKPPSGFGES</sequence>
<feature type="compositionally biased region" description="Low complexity" evidence="1">
    <location>
        <begin position="169"/>
        <end position="181"/>
    </location>
</feature>
<dbReference type="AlphaFoldDB" id="A0A0D3ISP7"/>
<reference evidence="3" key="1">
    <citation type="journal article" date="2013" name="Nature">
        <title>Pan genome of the phytoplankton Emiliania underpins its global distribution.</title>
        <authorList>
            <person name="Read B.A."/>
            <person name="Kegel J."/>
            <person name="Klute M.J."/>
            <person name="Kuo A."/>
            <person name="Lefebvre S.C."/>
            <person name="Maumus F."/>
            <person name="Mayer C."/>
            <person name="Miller J."/>
            <person name="Monier A."/>
            <person name="Salamov A."/>
            <person name="Young J."/>
            <person name="Aguilar M."/>
            <person name="Claverie J.M."/>
            <person name="Frickenhaus S."/>
            <person name="Gonzalez K."/>
            <person name="Herman E.K."/>
            <person name="Lin Y.C."/>
            <person name="Napier J."/>
            <person name="Ogata H."/>
            <person name="Sarno A.F."/>
            <person name="Shmutz J."/>
            <person name="Schroeder D."/>
            <person name="de Vargas C."/>
            <person name="Verret F."/>
            <person name="von Dassow P."/>
            <person name="Valentin K."/>
            <person name="Van de Peer Y."/>
            <person name="Wheeler G."/>
            <person name="Dacks J.B."/>
            <person name="Delwiche C.F."/>
            <person name="Dyhrman S.T."/>
            <person name="Glockner G."/>
            <person name="John U."/>
            <person name="Richards T."/>
            <person name="Worden A.Z."/>
            <person name="Zhang X."/>
            <person name="Grigoriev I.V."/>
            <person name="Allen A.E."/>
            <person name="Bidle K."/>
            <person name="Borodovsky M."/>
            <person name="Bowler C."/>
            <person name="Brownlee C."/>
            <person name="Cock J.M."/>
            <person name="Elias M."/>
            <person name="Gladyshev V.N."/>
            <person name="Groth M."/>
            <person name="Guda C."/>
            <person name="Hadaegh A."/>
            <person name="Iglesias-Rodriguez M.D."/>
            <person name="Jenkins J."/>
            <person name="Jones B.M."/>
            <person name="Lawson T."/>
            <person name="Leese F."/>
            <person name="Lindquist E."/>
            <person name="Lobanov A."/>
            <person name="Lomsadze A."/>
            <person name="Malik S.B."/>
            <person name="Marsh M.E."/>
            <person name="Mackinder L."/>
            <person name="Mock T."/>
            <person name="Mueller-Roeber B."/>
            <person name="Pagarete A."/>
            <person name="Parker M."/>
            <person name="Probert I."/>
            <person name="Quesneville H."/>
            <person name="Raines C."/>
            <person name="Rensing S.A."/>
            <person name="Riano-Pachon D.M."/>
            <person name="Richier S."/>
            <person name="Rokitta S."/>
            <person name="Shiraiwa Y."/>
            <person name="Soanes D.M."/>
            <person name="van der Giezen M."/>
            <person name="Wahlund T.M."/>
            <person name="Williams B."/>
            <person name="Wilson W."/>
            <person name="Wolfe G."/>
            <person name="Wurch L.L."/>
        </authorList>
    </citation>
    <scope>NUCLEOTIDE SEQUENCE</scope>
</reference>
<evidence type="ECO:0000313" key="2">
    <source>
        <dbReference type="EnsemblProtists" id="EOD14282"/>
    </source>
</evidence>
<dbReference type="RefSeq" id="XP_005776408.1">
    <property type="nucleotide sequence ID" value="XM_005776351.1"/>
</dbReference>
<dbReference type="Proteomes" id="UP000013827">
    <property type="component" value="Unassembled WGS sequence"/>
</dbReference>
<dbReference type="KEGG" id="ehx:EMIHUDRAFT_119580"/>
<dbReference type="RefSeq" id="XP_005766711.1">
    <property type="nucleotide sequence ID" value="XM_005766654.1"/>
</dbReference>
<name>A0A0D3ISP7_EMIH1</name>
<reference evidence="2" key="2">
    <citation type="submission" date="2024-10" db="UniProtKB">
        <authorList>
            <consortium name="EnsemblProtists"/>
        </authorList>
    </citation>
    <scope>IDENTIFICATION</scope>
</reference>
<dbReference type="GeneID" id="17269525"/>
<dbReference type="KEGG" id="ehx:EMIHUDRAFT_206989"/>
<dbReference type="EnsemblProtists" id="EOD14282">
    <property type="protein sequence ID" value="EOD14282"/>
    <property type="gene ID" value="EMIHUDRAFT_119580"/>
</dbReference>
<evidence type="ECO:0000256" key="1">
    <source>
        <dbReference type="SAM" id="MobiDB-lite"/>
    </source>
</evidence>
<organism evidence="2 3">
    <name type="scientific">Emiliania huxleyi (strain CCMP1516)</name>
    <dbReference type="NCBI Taxonomy" id="280463"/>
    <lineage>
        <taxon>Eukaryota</taxon>
        <taxon>Haptista</taxon>
        <taxon>Haptophyta</taxon>
        <taxon>Prymnesiophyceae</taxon>
        <taxon>Isochrysidales</taxon>
        <taxon>Noelaerhabdaceae</taxon>
        <taxon>Emiliania</taxon>
    </lineage>
</organism>
<proteinExistence type="predicted"/>
<dbReference type="EnsemblProtists" id="EOD23979">
    <property type="protein sequence ID" value="EOD23979"/>
    <property type="gene ID" value="EMIHUDRAFT_206989"/>
</dbReference>
<protein>
    <submittedName>
        <fullName evidence="2">Uncharacterized protein</fullName>
    </submittedName>
</protein>
<feature type="compositionally biased region" description="Basic and acidic residues" evidence="1">
    <location>
        <begin position="182"/>
        <end position="194"/>
    </location>
</feature>